<evidence type="ECO:0000256" key="3">
    <source>
        <dbReference type="ARBA" id="ARBA00022729"/>
    </source>
</evidence>
<dbReference type="Gene3D" id="2.40.128.20">
    <property type="match status" value="1"/>
</dbReference>
<keyword evidence="4" id="KW-0325">Glycoprotein</keyword>
<comment type="subcellular location">
    <subcellularLocation>
        <location evidence="1">Secreted</location>
    </subcellularLocation>
</comment>
<dbReference type="GO" id="GO:0005576">
    <property type="term" value="C:extracellular region"/>
    <property type="evidence" value="ECO:0007669"/>
    <property type="project" value="UniProtKB-SubCell"/>
</dbReference>
<organism evidence="6 7">
    <name type="scientific">Sphaeramia orbicularis</name>
    <name type="common">orbiculate cardinalfish</name>
    <dbReference type="NCBI Taxonomy" id="375764"/>
    <lineage>
        <taxon>Eukaryota</taxon>
        <taxon>Metazoa</taxon>
        <taxon>Chordata</taxon>
        <taxon>Craniata</taxon>
        <taxon>Vertebrata</taxon>
        <taxon>Euteleostomi</taxon>
        <taxon>Actinopterygii</taxon>
        <taxon>Neopterygii</taxon>
        <taxon>Teleostei</taxon>
        <taxon>Neoteleostei</taxon>
        <taxon>Acanthomorphata</taxon>
        <taxon>Gobiaria</taxon>
        <taxon>Kurtiformes</taxon>
        <taxon>Apogonoidei</taxon>
        <taxon>Apogonidae</taxon>
        <taxon>Apogoninae</taxon>
        <taxon>Sphaeramia</taxon>
    </lineage>
</organism>
<evidence type="ECO:0000256" key="4">
    <source>
        <dbReference type="ARBA" id="ARBA00023180"/>
    </source>
</evidence>
<dbReference type="AlphaFoldDB" id="A0A673CY32"/>
<keyword evidence="7" id="KW-1185">Reference proteome</keyword>
<sequence length="188" mass="21411">MASAGCVFLFLGLMSLSHCAPLPCEDLVRPKAQLYPHHLEGRWTLMALSLTHLPYPDTFNQTDGAFITFSSNSSANTVSYIRTIRLNNKCHSHSYNITLEGSTFTYDGWNSSNWTANFVQTSCHDCLIMHLRLEPAKQQQLFLLSRRTAVEQMEIEEFRAQAKCLKMPFNIPFLEVVLGFFSIVILQK</sequence>
<keyword evidence="2" id="KW-0964">Secreted</keyword>
<dbReference type="InParanoid" id="A0A673CY32"/>
<feature type="chain" id="PRO_5025359535" description="Apolipoprotein M" evidence="5">
    <location>
        <begin position="20"/>
        <end position="188"/>
    </location>
</feature>
<dbReference type="Proteomes" id="UP000472271">
    <property type="component" value="Chromosome 1"/>
</dbReference>
<evidence type="ECO:0000256" key="5">
    <source>
        <dbReference type="SAM" id="SignalP"/>
    </source>
</evidence>
<evidence type="ECO:0000313" key="6">
    <source>
        <dbReference type="Ensembl" id="ENSSORP00005058609.1"/>
    </source>
</evidence>
<keyword evidence="3 5" id="KW-0732">Signal</keyword>
<dbReference type="PANTHER" id="PTHR11967:SF2">
    <property type="entry name" value="ALPHA-1-ACID GLYCOPROTEIN 1"/>
    <property type="match status" value="1"/>
</dbReference>
<evidence type="ECO:0000313" key="7">
    <source>
        <dbReference type="Proteomes" id="UP000472271"/>
    </source>
</evidence>
<accession>A0A673CY32</accession>
<dbReference type="Ensembl" id="ENSSORT00005059936.1">
    <property type="protein sequence ID" value="ENSSORP00005058609.1"/>
    <property type="gene ID" value="ENSSORG00005025854.1"/>
</dbReference>
<reference evidence="6" key="3">
    <citation type="submission" date="2025-09" db="UniProtKB">
        <authorList>
            <consortium name="Ensembl"/>
        </authorList>
    </citation>
    <scope>IDENTIFICATION</scope>
</reference>
<protein>
    <recommendedName>
        <fullName evidence="8">Apolipoprotein M</fullName>
    </recommendedName>
</protein>
<name>A0A673CY32_9TELE</name>
<evidence type="ECO:0000256" key="2">
    <source>
        <dbReference type="ARBA" id="ARBA00022525"/>
    </source>
</evidence>
<evidence type="ECO:0000256" key="1">
    <source>
        <dbReference type="ARBA" id="ARBA00004613"/>
    </source>
</evidence>
<evidence type="ECO:0008006" key="8">
    <source>
        <dbReference type="Google" id="ProtNLM"/>
    </source>
</evidence>
<dbReference type="SUPFAM" id="SSF50814">
    <property type="entry name" value="Lipocalins"/>
    <property type="match status" value="1"/>
</dbReference>
<reference evidence="6" key="2">
    <citation type="submission" date="2025-08" db="UniProtKB">
        <authorList>
            <consortium name="Ensembl"/>
        </authorList>
    </citation>
    <scope>IDENTIFICATION</scope>
</reference>
<feature type="signal peptide" evidence="5">
    <location>
        <begin position="1"/>
        <end position="19"/>
    </location>
</feature>
<dbReference type="PANTHER" id="PTHR11967">
    <property type="entry name" value="ALPHA-1-ACID GLYCOPROTEIN"/>
    <property type="match status" value="1"/>
</dbReference>
<dbReference type="InterPro" id="IPR012674">
    <property type="entry name" value="Calycin"/>
</dbReference>
<reference evidence="6" key="1">
    <citation type="submission" date="2019-06" db="EMBL/GenBank/DDBJ databases">
        <authorList>
            <consortium name="Wellcome Sanger Institute Data Sharing"/>
        </authorList>
    </citation>
    <scope>NUCLEOTIDE SEQUENCE [LARGE SCALE GENOMIC DNA]</scope>
</reference>
<proteinExistence type="predicted"/>